<evidence type="ECO:0000313" key="1">
    <source>
        <dbReference type="EMBL" id="CAE0664126.1"/>
    </source>
</evidence>
<reference evidence="1" key="1">
    <citation type="submission" date="2021-01" db="EMBL/GenBank/DDBJ databases">
        <authorList>
            <person name="Corre E."/>
            <person name="Pelletier E."/>
            <person name="Niang G."/>
            <person name="Scheremetjew M."/>
            <person name="Finn R."/>
            <person name="Kale V."/>
            <person name="Holt S."/>
            <person name="Cochrane G."/>
            <person name="Meng A."/>
            <person name="Brown T."/>
            <person name="Cohen L."/>
        </authorList>
    </citation>
    <scope>NUCLEOTIDE SEQUENCE</scope>
    <source>
        <strain evidence="1">CCCM811</strain>
    </source>
</reference>
<name>A0A7S4DQX0_9EUKA</name>
<accession>A0A7S4DQX0</accession>
<dbReference type="EMBL" id="HBIV01021839">
    <property type="protein sequence ID" value="CAE0664126.1"/>
    <property type="molecule type" value="Transcribed_RNA"/>
</dbReference>
<proteinExistence type="predicted"/>
<organism evidence="1">
    <name type="scientific">Lotharella globosa</name>
    <dbReference type="NCBI Taxonomy" id="91324"/>
    <lineage>
        <taxon>Eukaryota</taxon>
        <taxon>Sar</taxon>
        <taxon>Rhizaria</taxon>
        <taxon>Cercozoa</taxon>
        <taxon>Chlorarachniophyceae</taxon>
        <taxon>Lotharella</taxon>
    </lineage>
</organism>
<protein>
    <submittedName>
        <fullName evidence="1">Uncharacterized protein</fullName>
    </submittedName>
</protein>
<sequence length="119" mass="13564">MGNSGSALVPYQDDEWYSLGEFAVIIEERAEAKMKNAIEQADAFPERCHFHGFTPLGIASMHSQGTWVIEMFGNEERCNIENREFSLKPLADELSLNVDDDILNDKGYRFVMKMNLKLS</sequence>
<dbReference type="AlphaFoldDB" id="A0A7S4DQX0"/>
<gene>
    <name evidence="1" type="ORF">LGLO00237_LOCUS15729</name>
</gene>